<dbReference type="PIRSF" id="PIRSF000350">
    <property type="entry name" value="Mercury_reductase_MerA"/>
    <property type="match status" value="1"/>
</dbReference>
<evidence type="ECO:0000256" key="6">
    <source>
        <dbReference type="ARBA" id="ARBA00022630"/>
    </source>
</evidence>
<sequence>MADRFDLVIIGAGPGGYVAAIKGAKLGLTVAVVENREEGGTCLNRGCIPVKAMIHASQLYREMKEGGHFGIFAENVRYEYDKILEYKEGTSGSLRQGVEQLFKANGVTLVKGTGALQADKTVLVTGCEGEEESRVLKGKHVLLASGSKPMNLPIQGLDLPGVLTSDRLFELKRAPESLLIIGGGVIGAEFASVFSSLGIRVTIAEALPRLLADLGQDISQNLKMILKKRGIKIYTGATVKRIEETKHGLACVFEEKGEEKREEADYVLSAAGRVPETEKLLGPGTELAMERGRIVVDSNFETSMEGVYAIGDVIKGIQLAHVASAQGVWVAEHLAGTGHSIDLSIVPNCVYTSPEIASVGLTEDEAAQAGIPVSVGKFLMSANGKSQISREERGFIKIIAEADTKVVLGAQMMCARATDMIGEMATAAANTE</sequence>
<feature type="binding site" evidence="13">
    <location>
        <position position="51"/>
    </location>
    <ligand>
        <name>FAD</name>
        <dbReference type="ChEBI" id="CHEBI:57692"/>
    </ligand>
</feature>
<keyword evidence="8 15" id="KW-0560">Oxidoreductase</keyword>
<dbReference type="InterPro" id="IPR004099">
    <property type="entry name" value="Pyr_nucl-diS_OxRdtase_dimer"/>
</dbReference>
<keyword evidence="9 13" id="KW-0520">NAD</keyword>
<keyword evidence="13" id="KW-0547">Nucleotide-binding</keyword>
<feature type="disulfide bond" description="Redox-active" evidence="14">
    <location>
        <begin position="42"/>
        <end position="47"/>
    </location>
</feature>
<evidence type="ECO:0000256" key="8">
    <source>
        <dbReference type="ARBA" id="ARBA00023002"/>
    </source>
</evidence>
<comment type="miscellaneous">
    <text evidence="15">The active site is a redox-active disulfide bond.</text>
</comment>
<dbReference type="PRINTS" id="PR00411">
    <property type="entry name" value="PNDRDTASEI"/>
</dbReference>
<evidence type="ECO:0000256" key="15">
    <source>
        <dbReference type="RuleBase" id="RU003692"/>
    </source>
</evidence>
<evidence type="ECO:0000313" key="19">
    <source>
        <dbReference type="EMBL" id="SQB15595.1"/>
    </source>
</evidence>
<dbReference type="Proteomes" id="UP000095512">
    <property type="component" value="Unassembled WGS sequence"/>
</dbReference>
<feature type="binding site" evidence="13">
    <location>
        <position position="312"/>
    </location>
    <ligand>
        <name>FAD</name>
        <dbReference type="ChEBI" id="CHEBI:57692"/>
    </ligand>
</feature>
<dbReference type="EMBL" id="CZAB01000076">
    <property type="protein sequence ID" value="CUQ03012.1"/>
    <property type="molecule type" value="Genomic_DNA"/>
</dbReference>
<comment type="catalytic activity">
    <reaction evidence="12 15">
        <text>N(6)-[(R)-dihydrolipoyl]-L-lysyl-[protein] + NAD(+) = N(6)-[(R)-lipoyl]-L-lysyl-[protein] + NADH + H(+)</text>
        <dbReference type="Rhea" id="RHEA:15045"/>
        <dbReference type="Rhea" id="RHEA-COMP:10474"/>
        <dbReference type="Rhea" id="RHEA-COMP:10475"/>
        <dbReference type="ChEBI" id="CHEBI:15378"/>
        <dbReference type="ChEBI" id="CHEBI:57540"/>
        <dbReference type="ChEBI" id="CHEBI:57945"/>
        <dbReference type="ChEBI" id="CHEBI:83099"/>
        <dbReference type="ChEBI" id="CHEBI:83100"/>
        <dbReference type="EC" id="1.8.1.4"/>
    </reaction>
</comment>
<evidence type="ECO:0000313" key="21">
    <source>
        <dbReference type="Proteomes" id="UP000251853"/>
    </source>
</evidence>
<evidence type="ECO:0000313" key="18">
    <source>
        <dbReference type="EMBL" id="CUQ03012.1"/>
    </source>
</evidence>
<dbReference type="InterPro" id="IPR023753">
    <property type="entry name" value="FAD/NAD-binding_dom"/>
</dbReference>
<dbReference type="PRINTS" id="PR00368">
    <property type="entry name" value="FADPNR"/>
</dbReference>
<dbReference type="PANTHER" id="PTHR22912:SF217">
    <property type="entry name" value="DIHYDROLIPOYL DEHYDROGENASE"/>
    <property type="match status" value="1"/>
</dbReference>
<evidence type="ECO:0000313" key="20">
    <source>
        <dbReference type="Proteomes" id="UP000095512"/>
    </source>
</evidence>
<dbReference type="SUPFAM" id="SSF51905">
    <property type="entry name" value="FAD/NAD(P)-binding domain"/>
    <property type="match status" value="1"/>
</dbReference>
<dbReference type="Pfam" id="PF07992">
    <property type="entry name" value="Pyr_redox_2"/>
    <property type="match status" value="1"/>
</dbReference>
<dbReference type="EMBL" id="UAVW01000018">
    <property type="protein sequence ID" value="SQB15595.1"/>
    <property type="molecule type" value="Genomic_DNA"/>
</dbReference>
<evidence type="ECO:0000256" key="9">
    <source>
        <dbReference type="ARBA" id="ARBA00023027"/>
    </source>
</evidence>
<proteinExistence type="inferred from homology"/>
<protein>
    <recommendedName>
        <fullName evidence="4 15">Dihydrolipoyl dehydrogenase</fullName>
        <ecNumber evidence="3 15">1.8.1.4</ecNumber>
    </recommendedName>
</protein>
<dbReference type="AlphaFoldDB" id="A0A174SZK0"/>
<evidence type="ECO:0000259" key="16">
    <source>
        <dbReference type="Pfam" id="PF02852"/>
    </source>
</evidence>
<dbReference type="GO" id="GO:0005737">
    <property type="term" value="C:cytoplasm"/>
    <property type="evidence" value="ECO:0007669"/>
    <property type="project" value="UniProtKB-SubCell"/>
</dbReference>
<keyword evidence="11 15" id="KW-0676">Redox-active center</keyword>
<dbReference type="Gene3D" id="3.50.50.60">
    <property type="entry name" value="FAD/NAD(P)-binding domain"/>
    <property type="match status" value="2"/>
</dbReference>
<comment type="similarity">
    <text evidence="2 15">Belongs to the class-I pyridine nucleotide-disulfide oxidoreductase family.</text>
</comment>
<feature type="domain" description="Pyridine nucleotide-disulphide oxidoreductase dimerisation" evidence="16">
    <location>
        <begin position="346"/>
        <end position="428"/>
    </location>
</feature>
<evidence type="ECO:0000256" key="4">
    <source>
        <dbReference type="ARBA" id="ARBA00016961"/>
    </source>
</evidence>
<evidence type="ECO:0000256" key="10">
    <source>
        <dbReference type="ARBA" id="ARBA00023157"/>
    </source>
</evidence>
<evidence type="ECO:0000256" key="14">
    <source>
        <dbReference type="PIRSR" id="PIRSR000350-4"/>
    </source>
</evidence>
<evidence type="ECO:0000259" key="17">
    <source>
        <dbReference type="Pfam" id="PF07992"/>
    </source>
</evidence>
<evidence type="ECO:0000256" key="11">
    <source>
        <dbReference type="ARBA" id="ARBA00023284"/>
    </source>
</evidence>
<feature type="domain" description="FAD/NAD(P)-binding" evidence="17">
    <location>
        <begin position="5"/>
        <end position="327"/>
    </location>
</feature>
<evidence type="ECO:0000256" key="7">
    <source>
        <dbReference type="ARBA" id="ARBA00022827"/>
    </source>
</evidence>
<comment type="subcellular location">
    <subcellularLocation>
        <location evidence="1">Cytoplasm</location>
    </subcellularLocation>
</comment>
<evidence type="ECO:0000256" key="5">
    <source>
        <dbReference type="ARBA" id="ARBA00022490"/>
    </source>
</evidence>
<name>A0A174SZK0_9FIRM</name>
<keyword evidence="21" id="KW-1185">Reference proteome</keyword>
<dbReference type="InterPro" id="IPR016156">
    <property type="entry name" value="FAD/NAD-linked_Rdtase_dimer_sf"/>
</dbReference>
<evidence type="ECO:0000256" key="2">
    <source>
        <dbReference type="ARBA" id="ARBA00007532"/>
    </source>
</evidence>
<dbReference type="NCBIfam" id="TIGR01350">
    <property type="entry name" value="lipoamide_DH"/>
    <property type="match status" value="1"/>
</dbReference>
<dbReference type="GO" id="GO:0006103">
    <property type="term" value="P:2-oxoglutarate metabolic process"/>
    <property type="evidence" value="ECO:0007669"/>
    <property type="project" value="TreeGrafter"/>
</dbReference>
<dbReference type="InterPro" id="IPR001100">
    <property type="entry name" value="Pyr_nuc-diS_OxRdtase"/>
</dbReference>
<dbReference type="PROSITE" id="PS00076">
    <property type="entry name" value="PYRIDINE_REDOX_1"/>
    <property type="match status" value="1"/>
</dbReference>
<accession>A0A174SZK0</accession>
<evidence type="ECO:0000256" key="12">
    <source>
        <dbReference type="ARBA" id="ARBA00049187"/>
    </source>
</evidence>
<keyword evidence="7 13" id="KW-0274">FAD</keyword>
<keyword evidence="10" id="KW-1015">Disulfide bond</keyword>
<feature type="binding site" evidence="13">
    <location>
        <position position="272"/>
    </location>
    <ligand>
        <name>NAD(+)</name>
        <dbReference type="ChEBI" id="CHEBI:57540"/>
    </ligand>
</feature>
<keyword evidence="6 15" id="KW-0285">Flavoprotein</keyword>
<organism evidence="18 20">
    <name type="scientific">Enterocloster clostridioformis</name>
    <dbReference type="NCBI Taxonomy" id="1531"/>
    <lineage>
        <taxon>Bacteria</taxon>
        <taxon>Bacillati</taxon>
        <taxon>Bacillota</taxon>
        <taxon>Clostridia</taxon>
        <taxon>Lachnospirales</taxon>
        <taxon>Lachnospiraceae</taxon>
        <taxon>Enterocloster</taxon>
    </lineage>
</organism>
<dbReference type="Proteomes" id="UP000251853">
    <property type="component" value="Unassembled WGS sequence"/>
</dbReference>
<evidence type="ECO:0000256" key="1">
    <source>
        <dbReference type="ARBA" id="ARBA00004496"/>
    </source>
</evidence>
<dbReference type="Gene3D" id="3.30.390.30">
    <property type="match status" value="1"/>
</dbReference>
<dbReference type="GO" id="GO:0050660">
    <property type="term" value="F:flavin adenine dinucleotide binding"/>
    <property type="evidence" value="ECO:0007669"/>
    <property type="project" value="InterPro"/>
</dbReference>
<dbReference type="EC" id="1.8.1.4" evidence="3 15"/>
<keyword evidence="5" id="KW-0963">Cytoplasm</keyword>
<evidence type="ECO:0000256" key="3">
    <source>
        <dbReference type="ARBA" id="ARBA00012608"/>
    </source>
</evidence>
<evidence type="ECO:0000256" key="13">
    <source>
        <dbReference type="PIRSR" id="PIRSR000350-3"/>
    </source>
</evidence>
<dbReference type="InterPro" id="IPR050151">
    <property type="entry name" value="Class-I_Pyr_Nuc-Dis_Oxidored"/>
</dbReference>
<comment type="cofactor">
    <cofactor evidence="13 15">
        <name>FAD</name>
        <dbReference type="ChEBI" id="CHEBI:57692"/>
    </cofactor>
    <text evidence="13 15">Binds 1 FAD per subunit.</text>
</comment>
<feature type="binding site" evidence="13">
    <location>
        <position position="205"/>
    </location>
    <ligand>
        <name>NAD(+)</name>
        <dbReference type="ChEBI" id="CHEBI:57540"/>
    </ligand>
</feature>
<dbReference type="InterPro" id="IPR036188">
    <property type="entry name" value="FAD/NAD-bd_sf"/>
</dbReference>
<dbReference type="InterPro" id="IPR006258">
    <property type="entry name" value="Lipoamide_DH"/>
</dbReference>
<reference evidence="18 20" key="1">
    <citation type="submission" date="2015-09" db="EMBL/GenBank/DDBJ databases">
        <authorList>
            <consortium name="Pathogen Informatics"/>
        </authorList>
    </citation>
    <scope>NUCLEOTIDE SEQUENCE [LARGE SCALE GENOMIC DNA]</scope>
    <source>
        <strain evidence="18 20">2789STDY5834865</strain>
    </source>
</reference>
<dbReference type="Pfam" id="PF02852">
    <property type="entry name" value="Pyr_redox_dim"/>
    <property type="match status" value="1"/>
</dbReference>
<feature type="binding site" evidence="13">
    <location>
        <position position="114"/>
    </location>
    <ligand>
        <name>FAD</name>
        <dbReference type="ChEBI" id="CHEBI:57692"/>
    </ligand>
</feature>
<gene>
    <name evidence="18" type="primary">lpd</name>
    <name evidence="18" type="ORF">ERS852480_04682</name>
    <name evidence="19" type="ORF">NCTC11224_04672</name>
</gene>
<feature type="binding site" evidence="13">
    <location>
        <begin position="182"/>
        <end position="189"/>
    </location>
    <ligand>
        <name>NAD(+)</name>
        <dbReference type="ChEBI" id="CHEBI:57540"/>
    </ligand>
</feature>
<dbReference type="PANTHER" id="PTHR22912">
    <property type="entry name" value="DISULFIDE OXIDOREDUCTASE"/>
    <property type="match status" value="1"/>
</dbReference>
<reference evidence="19 21" key="2">
    <citation type="submission" date="2018-06" db="EMBL/GenBank/DDBJ databases">
        <authorList>
            <consortium name="Pathogen Informatics"/>
            <person name="Doyle S."/>
        </authorList>
    </citation>
    <scope>NUCLEOTIDE SEQUENCE [LARGE SCALE GENOMIC DNA]</scope>
    <source>
        <strain evidence="19 21">NCTC11224</strain>
    </source>
</reference>
<dbReference type="GO" id="GO:0004148">
    <property type="term" value="F:dihydrolipoyl dehydrogenase (NADH) activity"/>
    <property type="evidence" value="ECO:0007669"/>
    <property type="project" value="UniProtKB-EC"/>
</dbReference>
<dbReference type="InterPro" id="IPR012999">
    <property type="entry name" value="Pyr_OxRdtase_I_AS"/>
</dbReference>